<comment type="function">
    <text evidence="6">Serine hydrolase involved in the detoxification of formaldehyde.</text>
</comment>
<dbReference type="EC" id="3.1.2.12" evidence="2 6"/>
<evidence type="ECO:0000313" key="7">
    <source>
        <dbReference type="EMBL" id="KAL2271875.1"/>
    </source>
</evidence>
<dbReference type="NCBIfam" id="TIGR02821">
    <property type="entry name" value="fghA_ester_D"/>
    <property type="match status" value="1"/>
</dbReference>
<evidence type="ECO:0000256" key="1">
    <source>
        <dbReference type="ARBA" id="ARBA00005622"/>
    </source>
</evidence>
<evidence type="ECO:0000313" key="8">
    <source>
        <dbReference type="Proteomes" id="UP001600064"/>
    </source>
</evidence>
<evidence type="ECO:0000256" key="3">
    <source>
        <dbReference type="ARBA" id="ARBA00016774"/>
    </source>
</evidence>
<comment type="subcellular location">
    <subcellularLocation>
        <location evidence="6">Cytoplasm</location>
    </subcellularLocation>
</comment>
<dbReference type="Proteomes" id="UP001600064">
    <property type="component" value="Unassembled WGS sequence"/>
</dbReference>
<dbReference type="EMBL" id="JAZGUE010000001">
    <property type="protein sequence ID" value="KAL2271875.1"/>
    <property type="molecule type" value="Genomic_DNA"/>
</dbReference>
<dbReference type="PANTHER" id="PTHR10061:SF0">
    <property type="entry name" value="S-FORMYLGLUTATHIONE HYDROLASE"/>
    <property type="match status" value="1"/>
</dbReference>
<name>A0ABR4DP35_9PEZI</name>
<keyword evidence="4 6" id="KW-0719">Serine esterase</keyword>
<keyword evidence="6" id="KW-0963">Cytoplasm</keyword>
<gene>
    <name evidence="7" type="ORF">VTJ83DRAFT_1246</name>
</gene>
<keyword evidence="5 6" id="KW-0378">Hydrolase</keyword>
<sequence length="293" mass="31788">MTFTTKATIASFGGKLYKLSHHSTTTTTPMAVNLYLPPQALSPTNPQRVPLLVYLSGLTCSPENCSEKGFLQARASQLGLAILYPDTSPRGLDLPGEAESWDFGLAAGFYVDATQAPWDRGYKMESYVARELLDAVFGDAELGARLDRARGVAVAGHSMGGHGALTLYLRHPGLFASVSAFAPIANPVACPWGQKAFRGYLGDDPEAWKEHDATELVRRWKGGDLKALVDVGLADGFYKQGQLLPENLEKAAKEAGVQGLTVRYHEDYDHSYYFVSTFAADHVDHAAKHLGLL</sequence>
<dbReference type="Pfam" id="PF00756">
    <property type="entry name" value="Esterase"/>
    <property type="match status" value="1"/>
</dbReference>
<comment type="similarity">
    <text evidence="1 6">Belongs to the esterase D family.</text>
</comment>
<proteinExistence type="inferred from homology"/>
<reference evidence="7 8" key="1">
    <citation type="journal article" date="2024" name="Commun. Biol.">
        <title>Comparative genomic analysis of thermophilic fungi reveals convergent evolutionary adaptations and gene losses.</title>
        <authorList>
            <person name="Steindorff A.S."/>
            <person name="Aguilar-Pontes M.V."/>
            <person name="Robinson A.J."/>
            <person name="Andreopoulos B."/>
            <person name="LaButti K."/>
            <person name="Kuo A."/>
            <person name="Mondo S."/>
            <person name="Riley R."/>
            <person name="Otillar R."/>
            <person name="Haridas S."/>
            <person name="Lipzen A."/>
            <person name="Grimwood J."/>
            <person name="Schmutz J."/>
            <person name="Clum A."/>
            <person name="Reid I.D."/>
            <person name="Moisan M.C."/>
            <person name="Butler G."/>
            <person name="Nguyen T.T.M."/>
            <person name="Dewar K."/>
            <person name="Conant G."/>
            <person name="Drula E."/>
            <person name="Henrissat B."/>
            <person name="Hansel C."/>
            <person name="Singer S."/>
            <person name="Hutchinson M.I."/>
            <person name="de Vries R.P."/>
            <person name="Natvig D.O."/>
            <person name="Powell A.J."/>
            <person name="Tsang A."/>
            <person name="Grigoriev I.V."/>
        </authorList>
    </citation>
    <scope>NUCLEOTIDE SEQUENCE [LARGE SCALE GENOMIC DNA]</scope>
    <source>
        <strain evidence="7 8">ATCC 22073</strain>
    </source>
</reference>
<accession>A0ABR4DP35</accession>
<dbReference type="InterPro" id="IPR014186">
    <property type="entry name" value="S-formylglutathione_hydrol"/>
</dbReference>
<dbReference type="PANTHER" id="PTHR10061">
    <property type="entry name" value="S-FORMYLGLUTATHIONE HYDROLASE"/>
    <property type="match status" value="1"/>
</dbReference>
<evidence type="ECO:0000256" key="5">
    <source>
        <dbReference type="ARBA" id="ARBA00022801"/>
    </source>
</evidence>
<dbReference type="GeneID" id="98122028"/>
<dbReference type="InterPro" id="IPR000801">
    <property type="entry name" value="Esterase-like"/>
</dbReference>
<evidence type="ECO:0000256" key="4">
    <source>
        <dbReference type="ARBA" id="ARBA00022487"/>
    </source>
</evidence>
<protein>
    <recommendedName>
        <fullName evidence="3 6">S-formylglutathione hydrolase</fullName>
        <ecNumber evidence="2 6">3.1.2.12</ecNumber>
    </recommendedName>
</protein>
<dbReference type="Gene3D" id="3.40.50.1820">
    <property type="entry name" value="alpha/beta hydrolase"/>
    <property type="match status" value="1"/>
</dbReference>
<comment type="caution">
    <text evidence="7">The sequence shown here is derived from an EMBL/GenBank/DDBJ whole genome shotgun (WGS) entry which is preliminary data.</text>
</comment>
<keyword evidence="8" id="KW-1185">Reference proteome</keyword>
<dbReference type="RefSeq" id="XP_070870599.1">
    <property type="nucleotide sequence ID" value="XM_071007384.1"/>
</dbReference>
<evidence type="ECO:0000256" key="2">
    <source>
        <dbReference type="ARBA" id="ARBA00012479"/>
    </source>
</evidence>
<dbReference type="InterPro" id="IPR029058">
    <property type="entry name" value="AB_hydrolase_fold"/>
</dbReference>
<organism evidence="7 8">
    <name type="scientific">Remersonia thermophila</name>
    <dbReference type="NCBI Taxonomy" id="72144"/>
    <lineage>
        <taxon>Eukaryota</taxon>
        <taxon>Fungi</taxon>
        <taxon>Dikarya</taxon>
        <taxon>Ascomycota</taxon>
        <taxon>Pezizomycotina</taxon>
        <taxon>Sordariomycetes</taxon>
        <taxon>Sordariomycetidae</taxon>
        <taxon>Sordariales</taxon>
        <taxon>Sordariales incertae sedis</taxon>
        <taxon>Remersonia</taxon>
    </lineage>
</organism>
<evidence type="ECO:0000256" key="6">
    <source>
        <dbReference type="RuleBase" id="RU363068"/>
    </source>
</evidence>
<dbReference type="SUPFAM" id="SSF53474">
    <property type="entry name" value="alpha/beta-Hydrolases"/>
    <property type="match status" value="1"/>
</dbReference>
<comment type="catalytic activity">
    <reaction evidence="6">
        <text>S-formylglutathione + H2O = formate + glutathione + H(+)</text>
        <dbReference type="Rhea" id="RHEA:14961"/>
        <dbReference type="ChEBI" id="CHEBI:15377"/>
        <dbReference type="ChEBI" id="CHEBI:15378"/>
        <dbReference type="ChEBI" id="CHEBI:15740"/>
        <dbReference type="ChEBI" id="CHEBI:57688"/>
        <dbReference type="ChEBI" id="CHEBI:57925"/>
        <dbReference type="EC" id="3.1.2.12"/>
    </reaction>
</comment>